<evidence type="ECO:0000256" key="2">
    <source>
        <dbReference type="ARBA" id="ARBA00022679"/>
    </source>
</evidence>
<evidence type="ECO:0000256" key="11">
    <source>
        <dbReference type="SAM" id="Phobius"/>
    </source>
</evidence>
<feature type="signal peptide" evidence="12">
    <location>
        <begin position="1"/>
        <end position="26"/>
    </location>
</feature>
<dbReference type="GO" id="GO:0016020">
    <property type="term" value="C:membrane"/>
    <property type="evidence" value="ECO:0007669"/>
    <property type="project" value="UniProtKB-SubCell"/>
</dbReference>
<accession>A0A507DQ12</accession>
<evidence type="ECO:0000259" key="14">
    <source>
        <dbReference type="PROSITE" id="PS50127"/>
    </source>
</evidence>
<proteinExistence type="predicted"/>
<evidence type="ECO:0000256" key="1">
    <source>
        <dbReference type="ARBA" id="ARBA00004141"/>
    </source>
</evidence>
<dbReference type="SUPFAM" id="SSF54631">
    <property type="entry name" value="CBS-domain pair"/>
    <property type="match status" value="1"/>
</dbReference>
<dbReference type="CDD" id="cd04590">
    <property type="entry name" value="CBS_pair_CorC_HlyC_assoc"/>
    <property type="match status" value="1"/>
</dbReference>
<feature type="region of interest" description="Disordered" evidence="10">
    <location>
        <begin position="480"/>
        <end position="512"/>
    </location>
</feature>
<dbReference type="Proteomes" id="UP000317494">
    <property type="component" value="Unassembled WGS sequence"/>
</dbReference>
<keyword evidence="7 8" id="KW-0472">Membrane</keyword>
<dbReference type="PROSITE" id="PS50127">
    <property type="entry name" value="UBC_2"/>
    <property type="match status" value="1"/>
</dbReference>
<feature type="transmembrane region" description="Helical" evidence="11">
    <location>
        <begin position="157"/>
        <end position="180"/>
    </location>
</feature>
<keyword evidence="12" id="KW-0732">Signal</keyword>
<evidence type="ECO:0000313" key="17">
    <source>
        <dbReference type="Proteomes" id="UP000317494"/>
    </source>
</evidence>
<keyword evidence="4" id="KW-0677">Repeat</keyword>
<dbReference type="PANTHER" id="PTHR12064">
    <property type="entry name" value="METAL TRANSPORTER CNNM"/>
    <property type="match status" value="1"/>
</dbReference>
<dbReference type="FunFam" id="3.10.580.10:FF:000006">
    <property type="entry name" value="DUF21 and CBS domain protein"/>
    <property type="match status" value="1"/>
</dbReference>
<dbReference type="GO" id="GO:0010960">
    <property type="term" value="P:magnesium ion homeostasis"/>
    <property type="evidence" value="ECO:0007669"/>
    <property type="project" value="InterPro"/>
</dbReference>
<dbReference type="Gene3D" id="3.10.110.10">
    <property type="entry name" value="Ubiquitin Conjugating Enzyme"/>
    <property type="match status" value="1"/>
</dbReference>
<evidence type="ECO:0000256" key="10">
    <source>
        <dbReference type="SAM" id="MobiDB-lite"/>
    </source>
</evidence>
<dbReference type="Pfam" id="PF00627">
    <property type="entry name" value="UBA"/>
    <property type="match status" value="1"/>
</dbReference>
<dbReference type="AlphaFoldDB" id="A0A507DQ12"/>
<dbReference type="VEuPathDB" id="FungiDB:SeMB42_g00750"/>
<feature type="transmembrane region" description="Helical" evidence="11">
    <location>
        <begin position="42"/>
        <end position="68"/>
    </location>
</feature>
<dbReference type="EMBL" id="QEAN01000016">
    <property type="protein sequence ID" value="TPX53471.1"/>
    <property type="molecule type" value="Genomic_DNA"/>
</dbReference>
<dbReference type="PROSITE" id="PS51846">
    <property type="entry name" value="CNNM"/>
    <property type="match status" value="1"/>
</dbReference>
<feature type="chain" id="PRO_5021438333" evidence="12">
    <location>
        <begin position="27"/>
        <end position="847"/>
    </location>
</feature>
<evidence type="ECO:0000256" key="7">
    <source>
        <dbReference type="ARBA" id="ARBA00023136"/>
    </source>
</evidence>
<evidence type="ECO:0000256" key="12">
    <source>
        <dbReference type="SAM" id="SignalP"/>
    </source>
</evidence>
<comment type="caution">
    <text evidence="16">The sequence shown here is derived from an EMBL/GenBank/DDBJ whole genome shotgun (WGS) entry which is preliminary data.</text>
</comment>
<dbReference type="InterPro" id="IPR023313">
    <property type="entry name" value="UBQ-conjugating_AS"/>
</dbReference>
<keyword evidence="6 8" id="KW-1133">Transmembrane helix</keyword>
<evidence type="ECO:0000256" key="9">
    <source>
        <dbReference type="PROSITE-ProRule" id="PRU10133"/>
    </source>
</evidence>
<evidence type="ECO:0000313" key="16">
    <source>
        <dbReference type="EMBL" id="TPX53471.1"/>
    </source>
</evidence>
<dbReference type="SMART" id="SM00212">
    <property type="entry name" value="UBCc"/>
    <property type="match status" value="1"/>
</dbReference>
<evidence type="ECO:0000256" key="5">
    <source>
        <dbReference type="ARBA" id="ARBA00022786"/>
    </source>
</evidence>
<feature type="transmembrane region" description="Helical" evidence="11">
    <location>
        <begin position="100"/>
        <end position="122"/>
    </location>
</feature>
<feature type="transmembrane region" description="Helical" evidence="11">
    <location>
        <begin position="128"/>
        <end position="145"/>
    </location>
</feature>
<sequence>MLQKSSLWSMAKTSLVVLLLVTAVSGKTKKVPTDPITNTEYYAMLGVIAVLVLLGGVFSGLTIGLMSLDSTNMAILIRSGTEIEKRWVARIQPIRQNTHLLLVTLLLSNTIVNETLPVLFHYVDWDGYQAVLISTALIVVFGEIIPQAVCTRYSLAIGAFFAYPVRTLIVIMWIVAYPIARLLDWILGSKHGITYRRAELKELVAMHGEDQSGPLNADEVSILRAVLELRDKSVHNVMTTLEHVYMLPLEANLDKDTLKSLMQAGHSRIPVYNGERHNIVGVVLVKQLVMYDPAEAVRLAGIKIRRLPRVRVDTPLFELLHVFQAGGSHMAVVVEKVPRTSATLVTADASIIETSSPLIAAGSPQGLGVKRYRTLGIVTLEDVIEELLGTEIIDETDVFINMETGTKVRRSYREVKNRATNPMELNHVGLFGILTPRTNCDEEDREPLLRDAPITPINAEPNRIYEEVNRILTNKINHCSSSHAAERPRSRMNTGSSATGTSGITRNVKNKNKRDQVFYEAQRLAKHIEQHPFSIPQSAPHTVSTFFSESLNQKNNECDNNHPYDTGKADARTNTAAGMCDVNGIGAQKATHYGSFESDSSGLSYVSKNGKYTRIEESEDGFIIDGLPAVKEYSLDDVTCQTPIGATDMPDLKRIERELRQVHEDKACMVQVVPIGDNLTHLKGYFTGGKYEVDIRIPSEYPYKPPKMKFDTKIYHPNISSQTGAICLDILKDSWSPVITLKTALISLQSLLCDPQADDPQDAVVASQYKRDRAMFDVVARQWARQFAGSTAPPLAKAEDETLLGVDLAVLARIMEMGFDKATVVKALRKENNDEQRALEVVLSGSV</sequence>
<dbReference type="InterPro" id="IPR015940">
    <property type="entry name" value="UBA"/>
</dbReference>
<protein>
    <submittedName>
        <fullName evidence="16">Uncharacterized protein</fullName>
    </submittedName>
</protein>
<evidence type="ECO:0000256" key="8">
    <source>
        <dbReference type="PROSITE-ProRule" id="PRU01193"/>
    </source>
</evidence>
<dbReference type="Pfam" id="PF01595">
    <property type="entry name" value="CNNM"/>
    <property type="match status" value="1"/>
</dbReference>
<dbReference type="InterPro" id="IPR000608">
    <property type="entry name" value="UBC"/>
</dbReference>
<dbReference type="STRING" id="286115.A0A507DQ12"/>
<feature type="domain" description="CNNM transmembrane" evidence="15">
    <location>
        <begin position="37"/>
        <end position="219"/>
    </location>
</feature>
<feature type="active site" description="Glycyl thioester intermediate" evidence="9">
    <location>
        <position position="727"/>
    </location>
</feature>
<dbReference type="GO" id="GO:0030026">
    <property type="term" value="P:intracellular manganese ion homeostasis"/>
    <property type="evidence" value="ECO:0007669"/>
    <property type="project" value="TreeGrafter"/>
</dbReference>
<dbReference type="GO" id="GO:0005737">
    <property type="term" value="C:cytoplasm"/>
    <property type="evidence" value="ECO:0007669"/>
    <property type="project" value="TreeGrafter"/>
</dbReference>
<evidence type="ECO:0000256" key="4">
    <source>
        <dbReference type="ARBA" id="ARBA00022737"/>
    </source>
</evidence>
<dbReference type="GO" id="GO:0016740">
    <property type="term" value="F:transferase activity"/>
    <property type="evidence" value="ECO:0007669"/>
    <property type="project" value="UniProtKB-KW"/>
</dbReference>
<dbReference type="InterPro" id="IPR002550">
    <property type="entry name" value="CNNM"/>
</dbReference>
<dbReference type="PANTHER" id="PTHR12064:SF97">
    <property type="entry name" value="METAL TRANSPORTER CNNM-5"/>
    <property type="match status" value="1"/>
</dbReference>
<keyword evidence="3 8" id="KW-0812">Transmembrane</keyword>
<organism evidence="16 17">
    <name type="scientific">Synchytrium endobioticum</name>
    <dbReference type="NCBI Taxonomy" id="286115"/>
    <lineage>
        <taxon>Eukaryota</taxon>
        <taxon>Fungi</taxon>
        <taxon>Fungi incertae sedis</taxon>
        <taxon>Chytridiomycota</taxon>
        <taxon>Chytridiomycota incertae sedis</taxon>
        <taxon>Chytridiomycetes</taxon>
        <taxon>Synchytriales</taxon>
        <taxon>Synchytriaceae</taxon>
        <taxon>Synchytrium</taxon>
    </lineage>
</organism>
<feature type="compositionally biased region" description="Low complexity" evidence="10">
    <location>
        <begin position="494"/>
        <end position="503"/>
    </location>
</feature>
<dbReference type="Gene3D" id="1.10.8.10">
    <property type="entry name" value="DNA helicase RuvA subunit, C-terminal domain"/>
    <property type="match status" value="1"/>
</dbReference>
<gene>
    <name evidence="16" type="ORF">SeMB42_g00750</name>
</gene>
<keyword evidence="17" id="KW-1185">Reference proteome</keyword>
<dbReference type="CDD" id="cd23800">
    <property type="entry name" value="UBCc_UBE2K"/>
    <property type="match status" value="1"/>
</dbReference>
<dbReference type="InterPro" id="IPR045095">
    <property type="entry name" value="ACDP"/>
</dbReference>
<dbReference type="PROSITE" id="PS00183">
    <property type="entry name" value="UBC_1"/>
    <property type="match status" value="1"/>
</dbReference>
<dbReference type="InterPro" id="IPR009060">
    <property type="entry name" value="UBA-like_sf"/>
</dbReference>
<name>A0A507DQ12_9FUNG</name>
<dbReference type="SMART" id="SM00165">
    <property type="entry name" value="UBA"/>
    <property type="match status" value="1"/>
</dbReference>
<evidence type="ECO:0000259" key="13">
    <source>
        <dbReference type="PROSITE" id="PS50030"/>
    </source>
</evidence>
<dbReference type="Pfam" id="PF00179">
    <property type="entry name" value="UQ_con"/>
    <property type="match status" value="1"/>
</dbReference>
<reference evidence="16 17" key="1">
    <citation type="journal article" date="2019" name="Sci. Rep.">
        <title>Comparative genomics of chytrid fungi reveal insights into the obligate biotrophic and pathogenic lifestyle of Synchytrium endobioticum.</title>
        <authorList>
            <person name="van de Vossenberg B.T.L.H."/>
            <person name="Warris S."/>
            <person name="Nguyen H.D.T."/>
            <person name="van Gent-Pelzer M.P.E."/>
            <person name="Joly D.L."/>
            <person name="van de Geest H.C."/>
            <person name="Bonants P.J.M."/>
            <person name="Smith D.S."/>
            <person name="Levesque C.A."/>
            <person name="van der Lee T.A.J."/>
        </authorList>
    </citation>
    <scope>NUCLEOTIDE SEQUENCE [LARGE SCALE GENOMIC DNA]</scope>
    <source>
        <strain evidence="16 17">MB42</strain>
    </source>
</reference>
<dbReference type="SUPFAM" id="SSF54495">
    <property type="entry name" value="UBC-like"/>
    <property type="match status" value="1"/>
</dbReference>
<dbReference type="PROSITE" id="PS50030">
    <property type="entry name" value="UBA"/>
    <property type="match status" value="1"/>
</dbReference>
<comment type="subcellular location">
    <subcellularLocation>
        <location evidence="1">Membrane</location>
        <topology evidence="1">Multi-pass membrane protein</topology>
    </subcellularLocation>
</comment>
<feature type="domain" description="UBA" evidence="13">
    <location>
        <begin position="798"/>
        <end position="845"/>
    </location>
</feature>
<dbReference type="Gene3D" id="3.10.580.10">
    <property type="entry name" value="CBS-domain"/>
    <property type="match status" value="1"/>
</dbReference>
<dbReference type="InterPro" id="IPR016135">
    <property type="entry name" value="UBQ-conjugating_enzyme/RWD"/>
</dbReference>
<keyword evidence="5" id="KW-0833">Ubl conjugation pathway</keyword>
<dbReference type="InterPro" id="IPR044751">
    <property type="entry name" value="Ion_transp-like_CBS"/>
</dbReference>
<evidence type="ECO:0000256" key="3">
    <source>
        <dbReference type="ARBA" id="ARBA00022692"/>
    </source>
</evidence>
<feature type="domain" description="UBC core" evidence="14">
    <location>
        <begin position="628"/>
        <end position="789"/>
    </location>
</feature>
<keyword evidence="2" id="KW-0808">Transferase</keyword>
<dbReference type="InterPro" id="IPR046342">
    <property type="entry name" value="CBS_dom_sf"/>
</dbReference>
<dbReference type="SUPFAM" id="SSF46934">
    <property type="entry name" value="UBA-like"/>
    <property type="match status" value="1"/>
</dbReference>
<evidence type="ECO:0000259" key="15">
    <source>
        <dbReference type="PROSITE" id="PS51846"/>
    </source>
</evidence>
<evidence type="ECO:0000256" key="6">
    <source>
        <dbReference type="ARBA" id="ARBA00022989"/>
    </source>
</evidence>